<evidence type="ECO:0000256" key="1">
    <source>
        <dbReference type="ARBA" id="ARBA00022801"/>
    </source>
</evidence>
<sequence>MISAFRAGWRRDQIRQTLVGTTRLESCPTMAPARCIRNSGSRMGGPRGPRSGVALLAVAAMTWFAAPAAAANSTPAAQTIDLPRTDGVLHALLYKPAGAGPFPTVIALHGCGGLSGGAEPLRARYVDWVNHLLKAGSAVLLPDSYGSRELGPQCRLKERRVFARRERVADIAAARQWLLQQPWVAKQRISLLGWANGASALLWAVRPQSAFSNTEPDFRAAVAFYPDCRLSSGLGWSARVPTLLLIGGSDDLSSPSACRQMIEGARGRSALAKMVVYPGATHSFDRVNVPLHDTHASASTDEPDNGHIGSDPAARADAQKRVAGWLGR</sequence>
<dbReference type="PANTHER" id="PTHR22946:SF9">
    <property type="entry name" value="POLYKETIDE TRANSFERASE AF380"/>
    <property type="match status" value="1"/>
</dbReference>
<accession>Q20XB2</accession>
<dbReference type="InterPro" id="IPR029058">
    <property type="entry name" value="AB_hydrolase_fold"/>
</dbReference>
<dbReference type="GO" id="GO:0052689">
    <property type="term" value="F:carboxylic ester hydrolase activity"/>
    <property type="evidence" value="ECO:0007669"/>
    <property type="project" value="UniProtKB-ARBA"/>
</dbReference>
<evidence type="ECO:0000313" key="4">
    <source>
        <dbReference type="EMBL" id="ABD90224.1"/>
    </source>
</evidence>
<keyword evidence="1 4" id="KW-0378">Hydrolase</keyword>
<dbReference type="Pfam" id="PF01738">
    <property type="entry name" value="DLH"/>
    <property type="match status" value="1"/>
</dbReference>
<dbReference type="InterPro" id="IPR050261">
    <property type="entry name" value="FrsA_esterase"/>
</dbReference>
<feature type="region of interest" description="Disordered" evidence="2">
    <location>
        <begin position="294"/>
        <end position="314"/>
    </location>
</feature>
<dbReference type="Gene3D" id="3.40.50.1820">
    <property type="entry name" value="alpha/beta hydrolase"/>
    <property type="match status" value="1"/>
</dbReference>
<dbReference type="PANTHER" id="PTHR22946">
    <property type="entry name" value="DIENELACTONE HYDROLASE DOMAIN-CONTAINING PROTEIN-RELATED"/>
    <property type="match status" value="1"/>
</dbReference>
<dbReference type="AlphaFoldDB" id="Q20XB2"/>
<proteinExistence type="predicted"/>
<dbReference type="SUPFAM" id="SSF53474">
    <property type="entry name" value="alpha/beta-Hydrolases"/>
    <property type="match status" value="1"/>
</dbReference>
<name>Q20XB2_RHOPB</name>
<evidence type="ECO:0000259" key="3">
    <source>
        <dbReference type="Pfam" id="PF01738"/>
    </source>
</evidence>
<dbReference type="HOGENOM" id="CLU_064072_0_0_5"/>
<dbReference type="STRING" id="316056.RPC_4702"/>
<dbReference type="InterPro" id="IPR002925">
    <property type="entry name" value="Dienelactn_hydro"/>
</dbReference>
<evidence type="ECO:0000256" key="2">
    <source>
        <dbReference type="SAM" id="MobiDB-lite"/>
    </source>
</evidence>
<gene>
    <name evidence="4" type="ordered locus">RPC_4702</name>
</gene>
<feature type="domain" description="Dienelactone hydrolase" evidence="3">
    <location>
        <begin position="90"/>
        <end position="327"/>
    </location>
</feature>
<protein>
    <submittedName>
        <fullName evidence="4">Dienelactone hydrolase</fullName>
    </submittedName>
</protein>
<reference evidence="4" key="1">
    <citation type="submission" date="2006-03" db="EMBL/GenBank/DDBJ databases">
        <title>Complete sequence of Rhodopseudomonas palustris BisB18.</title>
        <authorList>
            <consortium name="US DOE Joint Genome Institute"/>
            <person name="Copeland A."/>
            <person name="Lucas S."/>
            <person name="Lapidus A."/>
            <person name="Barry K."/>
            <person name="Detter J.C."/>
            <person name="Glavina del Rio T."/>
            <person name="Hammon N."/>
            <person name="Israni S."/>
            <person name="Dalin E."/>
            <person name="Tice H."/>
            <person name="Pitluck S."/>
            <person name="Chain P."/>
            <person name="Malfatti S."/>
            <person name="Shin M."/>
            <person name="Vergez L."/>
            <person name="Schmutz J."/>
            <person name="Larimer F."/>
            <person name="Land M."/>
            <person name="Hauser L."/>
            <person name="Pelletier D.A."/>
            <person name="Kyrpides N."/>
            <person name="Anderson I."/>
            <person name="Oda Y."/>
            <person name="Harwood C.S."/>
            <person name="Richardson P."/>
        </authorList>
    </citation>
    <scope>NUCLEOTIDE SEQUENCE [LARGE SCALE GENOMIC DNA]</scope>
    <source>
        <strain evidence="4">BisB18</strain>
    </source>
</reference>
<dbReference type="ESTHER" id="rhopb-q20xb2">
    <property type="family name" value="Dienelactone_hydrolase"/>
</dbReference>
<dbReference type="eggNOG" id="COG0412">
    <property type="taxonomic scope" value="Bacteria"/>
</dbReference>
<dbReference type="EMBL" id="CP000301">
    <property type="protein sequence ID" value="ABD90224.1"/>
    <property type="molecule type" value="Genomic_DNA"/>
</dbReference>
<dbReference type="KEGG" id="rpc:RPC_4702"/>
<organism evidence="4">
    <name type="scientific">Rhodopseudomonas palustris (strain BisB18)</name>
    <dbReference type="NCBI Taxonomy" id="316056"/>
    <lineage>
        <taxon>Bacteria</taxon>
        <taxon>Pseudomonadati</taxon>
        <taxon>Pseudomonadota</taxon>
        <taxon>Alphaproteobacteria</taxon>
        <taxon>Hyphomicrobiales</taxon>
        <taxon>Nitrobacteraceae</taxon>
        <taxon>Rhodopseudomonas</taxon>
    </lineage>
</organism>